<dbReference type="InterPro" id="IPR013539">
    <property type="entry name" value="PurB_C"/>
</dbReference>
<evidence type="ECO:0000256" key="8">
    <source>
        <dbReference type="ARBA" id="ARBA00024477"/>
    </source>
</evidence>
<dbReference type="EC" id="4.3.2.2" evidence="4 12"/>
<evidence type="ECO:0000256" key="13">
    <source>
        <dbReference type="RuleBase" id="RU361172"/>
    </source>
</evidence>
<keyword evidence="7 13" id="KW-0456">Lyase</keyword>
<evidence type="ECO:0000256" key="6">
    <source>
        <dbReference type="ARBA" id="ARBA00022755"/>
    </source>
</evidence>
<organism evidence="16">
    <name type="scientific">uncultured Lysobacter sp</name>
    <dbReference type="NCBI Taxonomy" id="271060"/>
    <lineage>
        <taxon>Bacteria</taxon>
        <taxon>Pseudomonadati</taxon>
        <taxon>Pseudomonadota</taxon>
        <taxon>Gammaproteobacteria</taxon>
        <taxon>Lysobacterales</taxon>
        <taxon>Lysobacteraceae</taxon>
        <taxon>Lysobacter</taxon>
        <taxon>environmental samples</taxon>
    </lineage>
</organism>
<dbReference type="InterPro" id="IPR004769">
    <property type="entry name" value="Pur_lyase"/>
</dbReference>
<comment type="similarity">
    <text evidence="3 13">Belongs to the lyase 1 family. Adenylosuccinate lyase subfamily.</text>
</comment>
<evidence type="ECO:0000256" key="1">
    <source>
        <dbReference type="ARBA" id="ARBA00004706"/>
    </source>
</evidence>
<dbReference type="CDD" id="cd01598">
    <property type="entry name" value="PurB"/>
    <property type="match status" value="1"/>
</dbReference>
<accession>A0A6J4LAE1</accession>
<comment type="pathway">
    <text evidence="2 13">Purine metabolism; AMP biosynthesis via de novo pathway; AMP from IMP: step 2/2.</text>
</comment>
<evidence type="ECO:0000256" key="3">
    <source>
        <dbReference type="ARBA" id="ARBA00008273"/>
    </source>
</evidence>
<evidence type="ECO:0000259" key="15">
    <source>
        <dbReference type="Pfam" id="PF08328"/>
    </source>
</evidence>
<proteinExistence type="inferred from homology"/>
<protein>
    <recommendedName>
        <fullName evidence="5 12">Adenylosuccinate lyase</fullName>
        <shortName evidence="13">ASL</shortName>
        <ecNumber evidence="4 12">4.3.2.2</ecNumber>
    </recommendedName>
    <alternativeName>
        <fullName evidence="10 13">Adenylosuccinase</fullName>
    </alternativeName>
</protein>
<evidence type="ECO:0000256" key="7">
    <source>
        <dbReference type="ARBA" id="ARBA00023239"/>
    </source>
</evidence>
<dbReference type="PROSITE" id="PS00163">
    <property type="entry name" value="FUMARATE_LYASES"/>
    <property type="match status" value="1"/>
</dbReference>
<dbReference type="InterPro" id="IPR047136">
    <property type="entry name" value="PurB_bact"/>
</dbReference>
<comment type="function">
    <text evidence="9">Catalyzes two reactions in de novo purine nucleotide biosynthesis. Catalyzes the breakdown of 5-aminoimidazole- (N-succinylocarboxamide) ribotide (SAICAR or 2-[5-amino-1-(5-phospho-beta-D-ribosyl)imidazole-4-carboxamido]succinate) to 5-aminoimidazole-4-carboxamide ribotide (AICAR or 5-amino-1-(5-phospho-beta-D-ribosyl)imidazole-4-carboxamide) and fumarate, and of adenylosuccinate (ADS or N(6)-(1,2-dicarboxyethyl)-AMP) to adenosine monophosphate (AMP) and fumarate.</text>
</comment>
<dbReference type="InterPro" id="IPR020557">
    <property type="entry name" value="Fumarate_lyase_CS"/>
</dbReference>
<dbReference type="GO" id="GO:0044208">
    <property type="term" value="P:'de novo' AMP biosynthetic process"/>
    <property type="evidence" value="ECO:0007669"/>
    <property type="project" value="UniProtKB-UniPathway"/>
</dbReference>
<comment type="pathway">
    <text evidence="1 13">Purine metabolism; IMP biosynthesis via de novo pathway; 5-amino-1-(5-phospho-D-ribosyl)imidazole-4-carboxamide from 5-amino-1-(5-phospho-D-ribosyl)imidazole-4-carboxylate: step 2/2.</text>
</comment>
<sequence>MSATIESQLLALSPLDGRYAGKVDALRPIFSEFGLIRARVKVEVEWLLALAQDPGVPELSPFSPEATGRLRALADDLSVTDAARVKEIERTTNHDVKAVEYLIKERLRDDAELGPALEFVHFACTSEDINNLSYSLMLREARETVLLPRIDDLIARLRAMAHEHAALPMLSRTHGQTASPTTVGKELANVVARLLRQRDVLTSLPMPGKINGAVGNYNAHVAAYPDIDWPAFSERFVRSLGLTWQPYTTQIEPHDGIAELCDAQKRIDTIAIDLCRDIWGYISLGYFKQAVKAGEVGSSTMPHKVNPIDFENAEGNFGIANALLEHFAAKLPISRWQRDLTDSTVLRALGTAFGHALIGFDALGRGLGKLSANPERLAADLDASWEVLAEAVQTVMRRHGLPNPYEQLKELTRGQGITPTSMRAFVETLDLPADAKARLLAMTPASYTGLAEKLARGI</sequence>
<dbReference type="InterPro" id="IPR008948">
    <property type="entry name" value="L-Aspartase-like"/>
</dbReference>
<dbReference type="InterPro" id="IPR022761">
    <property type="entry name" value="Fumarate_lyase_N"/>
</dbReference>
<evidence type="ECO:0000256" key="5">
    <source>
        <dbReference type="ARBA" id="ARBA00017058"/>
    </source>
</evidence>
<dbReference type="Gene3D" id="1.10.275.10">
    <property type="entry name" value="Fumarase/aspartase (N-terminal domain)"/>
    <property type="match status" value="1"/>
</dbReference>
<dbReference type="FunFam" id="1.20.200.10:FF:000004">
    <property type="entry name" value="Adenylosuccinate lyase"/>
    <property type="match status" value="1"/>
</dbReference>
<dbReference type="GO" id="GO:0006189">
    <property type="term" value="P:'de novo' IMP biosynthetic process"/>
    <property type="evidence" value="ECO:0007669"/>
    <property type="project" value="UniProtKB-UniPathway"/>
</dbReference>
<reference evidence="16" key="1">
    <citation type="submission" date="2020-02" db="EMBL/GenBank/DDBJ databases">
        <authorList>
            <person name="Meier V. D."/>
        </authorList>
    </citation>
    <scope>NUCLEOTIDE SEQUENCE</scope>
    <source>
        <strain evidence="16">AVDCRST_MAG71</strain>
    </source>
</reference>
<dbReference type="InterPro" id="IPR000362">
    <property type="entry name" value="Fumarate_lyase_fam"/>
</dbReference>
<dbReference type="InterPro" id="IPR024083">
    <property type="entry name" value="Fumarase/histidase_N"/>
</dbReference>
<dbReference type="Gene3D" id="1.20.200.10">
    <property type="entry name" value="Fumarase/aspartase (Central domain)"/>
    <property type="match status" value="1"/>
</dbReference>
<dbReference type="EMBL" id="CADCUA010000348">
    <property type="protein sequence ID" value="CAA9323571.1"/>
    <property type="molecule type" value="Genomic_DNA"/>
</dbReference>
<evidence type="ECO:0000256" key="10">
    <source>
        <dbReference type="ARBA" id="ARBA00030717"/>
    </source>
</evidence>
<dbReference type="PANTHER" id="PTHR43411">
    <property type="entry name" value="ADENYLOSUCCINATE LYASE"/>
    <property type="match status" value="1"/>
</dbReference>
<dbReference type="UniPathway" id="UPA00075">
    <property type="reaction ID" value="UER00336"/>
</dbReference>
<name>A0A6J4LAE1_9GAMM</name>
<dbReference type="Pfam" id="PF00206">
    <property type="entry name" value="Lyase_1"/>
    <property type="match status" value="1"/>
</dbReference>
<dbReference type="Pfam" id="PF08328">
    <property type="entry name" value="ASL_C"/>
    <property type="match status" value="1"/>
</dbReference>
<comment type="catalytic activity">
    <reaction evidence="11">
        <text>N(6)-(1,2-dicarboxyethyl)-AMP = fumarate + AMP</text>
        <dbReference type="Rhea" id="RHEA:16853"/>
        <dbReference type="ChEBI" id="CHEBI:29806"/>
        <dbReference type="ChEBI" id="CHEBI:57567"/>
        <dbReference type="ChEBI" id="CHEBI:456215"/>
        <dbReference type="EC" id="4.3.2.2"/>
    </reaction>
    <physiologicalReaction direction="left-to-right" evidence="11">
        <dbReference type="Rhea" id="RHEA:16854"/>
    </physiologicalReaction>
</comment>
<dbReference type="NCBIfam" id="TIGR00928">
    <property type="entry name" value="purB"/>
    <property type="match status" value="1"/>
</dbReference>
<feature type="domain" description="Fumarate lyase N-terminal" evidence="14">
    <location>
        <begin position="17"/>
        <end position="315"/>
    </location>
</feature>
<evidence type="ECO:0000313" key="16">
    <source>
        <dbReference type="EMBL" id="CAA9323571.1"/>
    </source>
</evidence>
<dbReference type="GO" id="GO:0005829">
    <property type="term" value="C:cytosol"/>
    <property type="evidence" value="ECO:0007669"/>
    <property type="project" value="TreeGrafter"/>
</dbReference>
<evidence type="ECO:0000256" key="4">
    <source>
        <dbReference type="ARBA" id="ARBA00012339"/>
    </source>
</evidence>
<keyword evidence="6 13" id="KW-0658">Purine biosynthesis</keyword>
<dbReference type="GO" id="GO:0004018">
    <property type="term" value="F:N6-(1,2-dicarboxyethyl)AMP AMP-lyase (fumarate-forming) activity"/>
    <property type="evidence" value="ECO:0007669"/>
    <property type="project" value="UniProtKB-UniRule"/>
</dbReference>
<dbReference type="PRINTS" id="PR00149">
    <property type="entry name" value="FUMRATELYASE"/>
</dbReference>
<evidence type="ECO:0000256" key="9">
    <source>
        <dbReference type="ARBA" id="ARBA00025012"/>
    </source>
</evidence>
<evidence type="ECO:0000259" key="14">
    <source>
        <dbReference type="Pfam" id="PF00206"/>
    </source>
</evidence>
<dbReference type="AlphaFoldDB" id="A0A6J4LAE1"/>
<comment type="catalytic activity">
    <reaction evidence="8">
        <text>(2S)-2-[5-amino-1-(5-phospho-beta-D-ribosyl)imidazole-4-carboxamido]succinate = 5-amino-1-(5-phospho-beta-D-ribosyl)imidazole-4-carboxamide + fumarate</text>
        <dbReference type="Rhea" id="RHEA:23920"/>
        <dbReference type="ChEBI" id="CHEBI:29806"/>
        <dbReference type="ChEBI" id="CHEBI:58443"/>
        <dbReference type="ChEBI" id="CHEBI:58475"/>
        <dbReference type="EC" id="4.3.2.2"/>
    </reaction>
    <physiologicalReaction direction="left-to-right" evidence="8">
        <dbReference type="Rhea" id="RHEA:23921"/>
    </physiologicalReaction>
</comment>
<dbReference type="NCBIfam" id="NF006764">
    <property type="entry name" value="PRK09285.1"/>
    <property type="match status" value="1"/>
</dbReference>
<dbReference type="SUPFAM" id="SSF48557">
    <property type="entry name" value="L-aspartase-like"/>
    <property type="match status" value="1"/>
</dbReference>
<dbReference type="PANTHER" id="PTHR43411:SF1">
    <property type="entry name" value="ADENYLOSUCCINATE LYASE"/>
    <property type="match status" value="1"/>
</dbReference>
<evidence type="ECO:0000256" key="12">
    <source>
        <dbReference type="NCBIfam" id="TIGR00928"/>
    </source>
</evidence>
<feature type="domain" description="Adenylosuccinate lyase PurB C-terminal" evidence="15">
    <location>
        <begin position="334"/>
        <end position="448"/>
    </location>
</feature>
<gene>
    <name evidence="16" type="ORF">AVDCRST_MAG71-1409</name>
</gene>
<dbReference type="UniPathway" id="UPA00074">
    <property type="reaction ID" value="UER00132"/>
</dbReference>
<evidence type="ECO:0000256" key="11">
    <source>
        <dbReference type="ARBA" id="ARBA00049115"/>
    </source>
</evidence>
<dbReference type="Gene3D" id="1.10.40.30">
    <property type="entry name" value="Fumarase/aspartase (C-terminal domain)"/>
    <property type="match status" value="1"/>
</dbReference>
<evidence type="ECO:0000256" key="2">
    <source>
        <dbReference type="ARBA" id="ARBA00004734"/>
    </source>
</evidence>